<keyword evidence="2" id="KW-1185">Reference proteome</keyword>
<comment type="caution">
    <text evidence="1">The sequence shown here is derived from an EMBL/GenBank/DDBJ whole genome shotgun (WGS) entry which is preliminary data.</text>
</comment>
<protein>
    <submittedName>
        <fullName evidence="1">Uncharacterized protein</fullName>
    </submittedName>
</protein>
<evidence type="ECO:0000313" key="2">
    <source>
        <dbReference type="Proteomes" id="UP001457282"/>
    </source>
</evidence>
<dbReference type="EMBL" id="JBEDUW010000006">
    <property type="protein sequence ID" value="KAK9920099.1"/>
    <property type="molecule type" value="Genomic_DNA"/>
</dbReference>
<organism evidence="1 2">
    <name type="scientific">Rubus argutus</name>
    <name type="common">Southern blackberry</name>
    <dbReference type="NCBI Taxonomy" id="59490"/>
    <lineage>
        <taxon>Eukaryota</taxon>
        <taxon>Viridiplantae</taxon>
        <taxon>Streptophyta</taxon>
        <taxon>Embryophyta</taxon>
        <taxon>Tracheophyta</taxon>
        <taxon>Spermatophyta</taxon>
        <taxon>Magnoliopsida</taxon>
        <taxon>eudicotyledons</taxon>
        <taxon>Gunneridae</taxon>
        <taxon>Pentapetalae</taxon>
        <taxon>rosids</taxon>
        <taxon>fabids</taxon>
        <taxon>Rosales</taxon>
        <taxon>Rosaceae</taxon>
        <taxon>Rosoideae</taxon>
        <taxon>Rosoideae incertae sedis</taxon>
        <taxon>Rubus</taxon>
    </lineage>
</organism>
<dbReference type="AlphaFoldDB" id="A0AAW1W9E5"/>
<name>A0AAW1W9E5_RUBAR</name>
<gene>
    <name evidence="1" type="ORF">M0R45_028661</name>
</gene>
<accession>A0AAW1W9E5</accession>
<reference evidence="1 2" key="1">
    <citation type="journal article" date="2023" name="G3 (Bethesda)">
        <title>A chromosome-length genome assembly and annotation of blackberry (Rubus argutus, cv. 'Hillquist').</title>
        <authorList>
            <person name="Bruna T."/>
            <person name="Aryal R."/>
            <person name="Dudchenko O."/>
            <person name="Sargent D.J."/>
            <person name="Mead D."/>
            <person name="Buti M."/>
            <person name="Cavallini A."/>
            <person name="Hytonen T."/>
            <person name="Andres J."/>
            <person name="Pham M."/>
            <person name="Weisz D."/>
            <person name="Mascagni F."/>
            <person name="Usai G."/>
            <person name="Natali L."/>
            <person name="Bassil N."/>
            <person name="Fernandez G.E."/>
            <person name="Lomsadze A."/>
            <person name="Armour M."/>
            <person name="Olukolu B."/>
            <person name="Poorten T."/>
            <person name="Britton C."/>
            <person name="Davik J."/>
            <person name="Ashrafi H."/>
            <person name="Aiden E.L."/>
            <person name="Borodovsky M."/>
            <person name="Worthington M."/>
        </authorList>
    </citation>
    <scope>NUCLEOTIDE SEQUENCE [LARGE SCALE GENOMIC DNA]</scope>
    <source>
        <strain evidence="1">PI 553951</strain>
    </source>
</reference>
<evidence type="ECO:0000313" key="1">
    <source>
        <dbReference type="EMBL" id="KAK9920099.1"/>
    </source>
</evidence>
<proteinExistence type="predicted"/>
<sequence>MSQPISAVDLGRVKDDYDSTLGSGVQIWRESSEWFSGERERVKMKLLEQVHSLCLHPVTTSFLPGKHKHKLPTDNWCPVRTRRVNPCLLGEQTAQSEVKLLEQVHPLAFTRSPCHPDPVVVTLLQP</sequence>
<dbReference type="Proteomes" id="UP001457282">
    <property type="component" value="Unassembled WGS sequence"/>
</dbReference>